<evidence type="ECO:0000256" key="6">
    <source>
        <dbReference type="ARBA" id="ARBA00023027"/>
    </source>
</evidence>
<evidence type="ECO:0000256" key="3">
    <source>
        <dbReference type="ARBA" id="ARBA00008178"/>
    </source>
</evidence>
<dbReference type="EMBL" id="CP129118">
    <property type="protein sequence ID" value="WOV86464.1"/>
    <property type="molecule type" value="Genomic_DNA"/>
</dbReference>
<evidence type="ECO:0000256" key="2">
    <source>
        <dbReference type="ARBA" id="ARBA00001911"/>
    </source>
</evidence>
<evidence type="ECO:0000256" key="1">
    <source>
        <dbReference type="ARBA" id="ARBA00001539"/>
    </source>
</evidence>
<dbReference type="InterPro" id="IPR036291">
    <property type="entry name" value="NAD(P)-bd_dom_sf"/>
</dbReference>
<comment type="similarity">
    <text evidence="3 8">Belongs to the NAD(P)-dependent epimerase/dehydratase family. dTDP-glucose dehydratase subfamily.</text>
</comment>
<dbReference type="InterPro" id="IPR005888">
    <property type="entry name" value="dTDP_Gluc_deHydtase"/>
</dbReference>
<dbReference type="EC" id="4.2.1.46" evidence="4 8"/>
<reference evidence="10 11" key="1">
    <citation type="submission" date="2023-06" db="EMBL/GenBank/DDBJ databases">
        <title>Sporosarcina sp. nov., isolated from Korean tranditional fermented seafood 'Jeotgal'.</title>
        <authorList>
            <person name="Yang A.I."/>
            <person name="Shin N.-R."/>
        </authorList>
    </citation>
    <scope>NUCLEOTIDE SEQUENCE [LARGE SCALE GENOMIC DNA]</scope>
    <source>
        <strain evidence="10 11">T2O-4</strain>
    </source>
</reference>
<dbReference type="Gene3D" id="3.40.50.720">
    <property type="entry name" value="NAD(P)-binding Rossmann-like Domain"/>
    <property type="match status" value="1"/>
</dbReference>
<organism evidence="10 11">
    <name type="scientific">Sporosarcina oncorhynchi</name>
    <dbReference type="NCBI Taxonomy" id="3056444"/>
    <lineage>
        <taxon>Bacteria</taxon>
        <taxon>Bacillati</taxon>
        <taxon>Bacillota</taxon>
        <taxon>Bacilli</taxon>
        <taxon>Bacillales</taxon>
        <taxon>Caryophanaceae</taxon>
        <taxon>Sporosarcina</taxon>
    </lineage>
</organism>
<keyword evidence="7 8" id="KW-0456">Lyase</keyword>
<proteinExistence type="inferred from homology"/>
<comment type="catalytic activity">
    <reaction evidence="1 8">
        <text>dTDP-alpha-D-glucose = dTDP-4-dehydro-6-deoxy-alpha-D-glucose + H2O</text>
        <dbReference type="Rhea" id="RHEA:17221"/>
        <dbReference type="ChEBI" id="CHEBI:15377"/>
        <dbReference type="ChEBI" id="CHEBI:57477"/>
        <dbReference type="ChEBI" id="CHEBI:57649"/>
        <dbReference type="EC" id="4.2.1.46"/>
    </reaction>
</comment>
<dbReference type="SUPFAM" id="SSF51735">
    <property type="entry name" value="NAD(P)-binding Rossmann-fold domains"/>
    <property type="match status" value="1"/>
</dbReference>
<dbReference type="InterPro" id="IPR016040">
    <property type="entry name" value="NAD(P)-bd_dom"/>
</dbReference>
<dbReference type="PANTHER" id="PTHR43000">
    <property type="entry name" value="DTDP-D-GLUCOSE 4,6-DEHYDRATASE-RELATED"/>
    <property type="match status" value="1"/>
</dbReference>
<evidence type="ECO:0000256" key="5">
    <source>
        <dbReference type="ARBA" id="ARBA00016977"/>
    </source>
</evidence>
<feature type="domain" description="NAD(P)-binding" evidence="9">
    <location>
        <begin position="4"/>
        <end position="318"/>
    </location>
</feature>
<evidence type="ECO:0000256" key="8">
    <source>
        <dbReference type="RuleBase" id="RU004473"/>
    </source>
</evidence>
<name>A0ABZ0L582_9BACL</name>
<dbReference type="NCBIfam" id="TIGR01181">
    <property type="entry name" value="dTDP_gluc_dehyt"/>
    <property type="match status" value="1"/>
</dbReference>
<keyword evidence="6" id="KW-0520">NAD</keyword>
<dbReference type="Proteomes" id="UP001303902">
    <property type="component" value="Chromosome"/>
</dbReference>
<accession>A0ABZ0L582</accession>
<keyword evidence="11" id="KW-1185">Reference proteome</keyword>
<gene>
    <name evidence="10" type="primary">rfbB</name>
    <name evidence="10" type="ORF">QWT69_11115</name>
</gene>
<sequence>MNLLVTGGAGFIGSNFIRLMLSTNEHMVVNLDSLTYAGNENNLNDLENGSNYKFIEGRIDNSELLEEIFQKYDIDQVIHFAAETHVDRSIKNPSLFVETNIIGTQILLETARKFWKLDQKNIDCTDFKKHTRFIQVSTDEVYGTLGKSGYFTEESNLAPNSPYSASKASADMLVRAYYETYGLPTIITRCSNNYGPFQYSEKLIPLVIQHALLDLPIPIYGDGKQVRDWLFVEDHCTAIAAVLHHGKIGEVYNIGGNNERENNEIVKFILTYLNKSEELLMYVDDRLGHDVRYAIDNTKITAEIGWSPRTSYEKGLTKTIDWYLENQDWLLKT</sequence>
<dbReference type="RefSeq" id="WP_317965670.1">
    <property type="nucleotide sequence ID" value="NZ_CP129118.1"/>
</dbReference>
<evidence type="ECO:0000256" key="7">
    <source>
        <dbReference type="ARBA" id="ARBA00023239"/>
    </source>
</evidence>
<evidence type="ECO:0000259" key="9">
    <source>
        <dbReference type="Pfam" id="PF16363"/>
    </source>
</evidence>
<dbReference type="CDD" id="cd05246">
    <property type="entry name" value="dTDP_GD_SDR_e"/>
    <property type="match status" value="1"/>
</dbReference>
<dbReference type="Gene3D" id="3.90.25.10">
    <property type="entry name" value="UDP-galactose 4-epimerase, domain 1"/>
    <property type="match status" value="1"/>
</dbReference>
<protein>
    <recommendedName>
        <fullName evidence="5 8">dTDP-glucose 4,6-dehydratase</fullName>
        <ecNumber evidence="4 8">4.2.1.46</ecNumber>
    </recommendedName>
</protein>
<dbReference type="Pfam" id="PF16363">
    <property type="entry name" value="GDP_Man_Dehyd"/>
    <property type="match status" value="1"/>
</dbReference>
<dbReference type="GO" id="GO:0008460">
    <property type="term" value="F:dTDP-glucose 4,6-dehydratase activity"/>
    <property type="evidence" value="ECO:0007669"/>
    <property type="project" value="UniProtKB-EC"/>
</dbReference>
<evidence type="ECO:0000256" key="4">
    <source>
        <dbReference type="ARBA" id="ARBA00011990"/>
    </source>
</evidence>
<evidence type="ECO:0000313" key="11">
    <source>
        <dbReference type="Proteomes" id="UP001303902"/>
    </source>
</evidence>
<comment type="cofactor">
    <cofactor evidence="2 8">
        <name>NAD(+)</name>
        <dbReference type="ChEBI" id="CHEBI:57540"/>
    </cofactor>
</comment>
<evidence type="ECO:0000313" key="10">
    <source>
        <dbReference type="EMBL" id="WOV86464.1"/>
    </source>
</evidence>